<dbReference type="PANTHER" id="PTHR30408:SF12">
    <property type="entry name" value="TYPE I RESTRICTION ENZYME MJAVIII SPECIFICITY SUBUNIT"/>
    <property type="match status" value="1"/>
</dbReference>
<keyword evidence="3" id="KW-0238">DNA-binding</keyword>
<dbReference type="RefSeq" id="WP_331805925.1">
    <property type="nucleotide sequence ID" value="NZ_JAZHPM010000040.1"/>
</dbReference>
<reference evidence="6 7" key="1">
    <citation type="submission" date="2024-01" db="EMBL/GenBank/DDBJ databases">
        <title>Survival strategy associated with biotechnological potential of Virgibacillus dokdonensis T4.6 isolated from salt-fermented shrimp paste.</title>
        <authorList>
            <person name="Doan T.V."/>
            <person name="Quach N.T."/>
            <person name="Phi Q.-T."/>
        </authorList>
    </citation>
    <scope>NUCLEOTIDE SEQUENCE [LARGE SCALE GENOMIC DNA]</scope>
    <source>
        <strain evidence="6 7">T4.6</strain>
    </source>
</reference>
<evidence type="ECO:0000256" key="4">
    <source>
        <dbReference type="SAM" id="Coils"/>
    </source>
</evidence>
<evidence type="ECO:0000256" key="1">
    <source>
        <dbReference type="ARBA" id="ARBA00010923"/>
    </source>
</evidence>
<keyword evidence="7" id="KW-1185">Reference proteome</keyword>
<dbReference type="EMBL" id="JAZHPM010000040">
    <property type="protein sequence ID" value="MEF2293763.1"/>
    <property type="molecule type" value="Genomic_DNA"/>
</dbReference>
<keyword evidence="4" id="KW-0175">Coiled coil</keyword>
<feature type="coiled-coil region" evidence="4">
    <location>
        <begin position="384"/>
        <end position="411"/>
    </location>
</feature>
<gene>
    <name evidence="6" type="ORF">V2W34_17350</name>
</gene>
<dbReference type="InterPro" id="IPR044946">
    <property type="entry name" value="Restrct_endonuc_typeI_TRD_sf"/>
</dbReference>
<keyword evidence="6" id="KW-0378">Hydrolase</keyword>
<dbReference type="PANTHER" id="PTHR30408">
    <property type="entry name" value="TYPE-1 RESTRICTION ENZYME ECOKI SPECIFICITY PROTEIN"/>
    <property type="match status" value="1"/>
</dbReference>
<evidence type="ECO:0000256" key="3">
    <source>
        <dbReference type="ARBA" id="ARBA00023125"/>
    </source>
</evidence>
<keyword evidence="6" id="KW-0255">Endonuclease</keyword>
<sequence length="414" mass="48470">MEQKKRVPKRRFKGFVDEWEERILEDLGRFGKTYSYSRAKEGVGDYYHIHYGDIHKRYDGVIKKTTKIPSLKVEGNYETLNNGDIVLADASEDYMDLGKTVVIEEANKRKIIAGLHTFKFTPNEYLNSLFYLYYSQSSLFKKFSYKTGTGISVFGISKENINKMKLKIPSYLEQQKIGDFFKKLDDMITIQQRKLEKTKALKSAYLAEMFPAEGERVPKRRFAGFTDEWEERKLENVTDVRDGTHDSPKFYSEGHPFITSKNIRDGFITYEDIKYIAENDFEKINRRSKVDKDDILMGMIGTIGNIALVRTPPKFAIKNVALIKDAKYIYHLYLYYYLQSPNVMNQLMDGIDGGTQKFIALNKIRNLKIAFPNMEEQYKIGELMENLEYIIINHQRKLEKLQALKQAYLHEMFV</sequence>
<dbReference type="SUPFAM" id="SSF116734">
    <property type="entry name" value="DNA methylase specificity domain"/>
    <property type="match status" value="2"/>
</dbReference>
<dbReference type="InterPro" id="IPR052021">
    <property type="entry name" value="Type-I_RS_S_subunit"/>
</dbReference>
<protein>
    <submittedName>
        <fullName evidence="6">Restriction endonuclease subunit S</fullName>
    </submittedName>
</protein>
<evidence type="ECO:0000313" key="6">
    <source>
        <dbReference type="EMBL" id="MEF2293763.1"/>
    </source>
</evidence>
<proteinExistence type="inferred from homology"/>
<accession>A0ABU7VJE0</accession>
<keyword evidence="6" id="KW-0540">Nuclease</keyword>
<dbReference type="CDD" id="cd17246">
    <property type="entry name" value="RMtype1_S_SonII-TRD2-CR2_like"/>
    <property type="match status" value="1"/>
</dbReference>
<comment type="caution">
    <text evidence="6">The sequence shown here is derived from an EMBL/GenBank/DDBJ whole genome shotgun (WGS) entry which is preliminary data.</text>
</comment>
<organism evidence="6 7">
    <name type="scientific">Virgibacillus dokdonensis</name>
    <dbReference type="NCBI Taxonomy" id="302167"/>
    <lineage>
        <taxon>Bacteria</taxon>
        <taxon>Bacillati</taxon>
        <taxon>Bacillota</taxon>
        <taxon>Bacilli</taxon>
        <taxon>Bacillales</taxon>
        <taxon>Bacillaceae</taxon>
        <taxon>Virgibacillus</taxon>
    </lineage>
</organism>
<dbReference type="Proteomes" id="UP001356080">
    <property type="component" value="Unassembled WGS sequence"/>
</dbReference>
<evidence type="ECO:0000256" key="2">
    <source>
        <dbReference type="ARBA" id="ARBA00022747"/>
    </source>
</evidence>
<keyword evidence="2" id="KW-0680">Restriction system</keyword>
<feature type="domain" description="Type I restriction modification DNA specificity" evidence="5">
    <location>
        <begin position="17"/>
        <end position="197"/>
    </location>
</feature>
<evidence type="ECO:0000313" key="7">
    <source>
        <dbReference type="Proteomes" id="UP001356080"/>
    </source>
</evidence>
<dbReference type="GO" id="GO:0004519">
    <property type="term" value="F:endonuclease activity"/>
    <property type="evidence" value="ECO:0007669"/>
    <property type="project" value="UniProtKB-KW"/>
</dbReference>
<name>A0ABU7VJE0_9BACI</name>
<comment type="similarity">
    <text evidence="1">Belongs to the type-I restriction system S methylase family.</text>
</comment>
<evidence type="ECO:0000259" key="5">
    <source>
        <dbReference type="Pfam" id="PF01420"/>
    </source>
</evidence>
<feature type="domain" description="Type I restriction modification DNA specificity" evidence="5">
    <location>
        <begin position="227"/>
        <end position="402"/>
    </location>
</feature>
<dbReference type="InterPro" id="IPR000055">
    <property type="entry name" value="Restrct_endonuc_typeI_TRD"/>
</dbReference>
<dbReference type="Pfam" id="PF01420">
    <property type="entry name" value="Methylase_S"/>
    <property type="match status" value="2"/>
</dbReference>
<dbReference type="Gene3D" id="3.90.220.20">
    <property type="entry name" value="DNA methylase specificity domains"/>
    <property type="match status" value="2"/>
</dbReference>